<keyword evidence="18 19" id="KW-0472">Membrane</keyword>
<feature type="transmembrane region" description="Helical" evidence="22">
    <location>
        <begin position="6"/>
        <end position="24"/>
    </location>
</feature>
<dbReference type="GO" id="GO:0006119">
    <property type="term" value="P:oxidative phosphorylation"/>
    <property type="evidence" value="ECO:0007669"/>
    <property type="project" value="UniProtKB-UniPathway"/>
</dbReference>
<evidence type="ECO:0000256" key="21">
    <source>
        <dbReference type="PIRSR" id="PIRSR000006-2"/>
    </source>
</evidence>
<keyword evidence="4 19" id="KW-0813">Transport</keyword>
<keyword evidence="25" id="KW-1185">Reference proteome</keyword>
<protein>
    <recommendedName>
        <fullName evidence="19">Cbb3-type cytochrome c oxidase subunit</fullName>
    </recommendedName>
</protein>
<dbReference type="Pfam" id="PF13442">
    <property type="entry name" value="Cytochrome_CBB3"/>
    <property type="match status" value="2"/>
</dbReference>
<comment type="cofactor">
    <cofactor evidence="19 21">
        <name>heme c</name>
        <dbReference type="ChEBI" id="CHEBI:61717"/>
    </cofactor>
    <text evidence="19 21">Binds 2 heme C groups per subunit.</text>
</comment>
<name>A0A075K3X0_9GAMM</name>
<dbReference type="GO" id="GO:1902600">
    <property type="term" value="P:proton transmembrane transport"/>
    <property type="evidence" value="ECO:0007669"/>
    <property type="project" value="UniProtKB-KW"/>
</dbReference>
<dbReference type="InterPro" id="IPR036909">
    <property type="entry name" value="Cyt_c-like_dom_sf"/>
</dbReference>
<feature type="domain" description="Cytochrome c" evidence="23">
    <location>
        <begin position="216"/>
        <end position="297"/>
    </location>
</feature>
<comment type="pathway">
    <text evidence="2 19">Energy metabolism; oxidative phosphorylation.</text>
</comment>
<keyword evidence="16 19" id="KW-0408">Iron</keyword>
<evidence type="ECO:0000256" key="16">
    <source>
        <dbReference type="ARBA" id="ARBA00023004"/>
    </source>
</evidence>
<dbReference type="GO" id="GO:0005886">
    <property type="term" value="C:plasma membrane"/>
    <property type="evidence" value="ECO:0007669"/>
    <property type="project" value="UniProtKB-SubCell"/>
</dbReference>
<feature type="binding site" description="axial binding residue" evidence="20">
    <location>
        <position position="181"/>
    </location>
    <ligand>
        <name>heme c</name>
        <dbReference type="ChEBI" id="CHEBI:61717"/>
        <label>2</label>
    </ligand>
    <ligandPart>
        <name>Fe</name>
        <dbReference type="ChEBI" id="CHEBI:18248"/>
    </ligandPart>
</feature>
<dbReference type="InterPro" id="IPR009056">
    <property type="entry name" value="Cyt_c-like_dom"/>
</dbReference>
<comment type="subunit">
    <text evidence="19">Component of the cbb3-type cytochrome c oxidase.</text>
</comment>
<evidence type="ECO:0000256" key="2">
    <source>
        <dbReference type="ARBA" id="ARBA00004673"/>
    </source>
</evidence>
<evidence type="ECO:0000256" key="7">
    <source>
        <dbReference type="ARBA" id="ARBA00022617"/>
    </source>
</evidence>
<dbReference type="Proteomes" id="UP000027987">
    <property type="component" value="Chromosome"/>
</dbReference>
<dbReference type="PIRSF" id="PIRSF000006">
    <property type="entry name" value="Cbb3-Cox_fixP"/>
    <property type="match status" value="1"/>
</dbReference>
<dbReference type="Gene3D" id="1.10.760.10">
    <property type="entry name" value="Cytochrome c-like domain"/>
    <property type="match status" value="2"/>
</dbReference>
<feature type="binding site" description="covalent" evidence="21">
    <location>
        <position position="138"/>
    </location>
    <ligand>
        <name>heme c</name>
        <dbReference type="ChEBI" id="CHEBI:61717"/>
        <label>1</label>
    </ligand>
</feature>
<organism evidence="24 25">
    <name type="scientific">Dyella japonica A8</name>
    <dbReference type="NCBI Taxonomy" id="1217721"/>
    <lineage>
        <taxon>Bacteria</taxon>
        <taxon>Pseudomonadati</taxon>
        <taxon>Pseudomonadota</taxon>
        <taxon>Gammaproteobacteria</taxon>
        <taxon>Lysobacterales</taxon>
        <taxon>Rhodanobacteraceae</taxon>
        <taxon>Dyella</taxon>
    </lineage>
</organism>
<dbReference type="GO" id="GO:0016491">
    <property type="term" value="F:oxidoreductase activity"/>
    <property type="evidence" value="ECO:0007669"/>
    <property type="project" value="UniProtKB-KW"/>
</dbReference>
<evidence type="ECO:0000256" key="12">
    <source>
        <dbReference type="ARBA" id="ARBA00022781"/>
    </source>
</evidence>
<dbReference type="HOGENOM" id="CLU_047545_2_0_6"/>
<feature type="binding site" description="axial binding residue" evidence="20">
    <location>
        <position position="233"/>
    </location>
    <ligand>
        <name>heme c</name>
        <dbReference type="ChEBI" id="CHEBI:61717"/>
        <label>2</label>
    </ligand>
    <ligandPart>
        <name>Fe</name>
        <dbReference type="ChEBI" id="CHEBI:18248"/>
    </ligandPart>
</feature>
<feature type="binding site" description="covalent" evidence="21">
    <location>
        <position position="229"/>
    </location>
    <ligand>
        <name>heme c</name>
        <dbReference type="ChEBI" id="CHEBI:61717"/>
        <label>2</label>
    </ligand>
</feature>
<evidence type="ECO:0000256" key="10">
    <source>
        <dbReference type="ARBA" id="ARBA00022723"/>
    </source>
</evidence>
<accession>A0A075K3X0</accession>
<dbReference type="KEGG" id="dja:HY57_06140"/>
<dbReference type="PROSITE" id="PS51007">
    <property type="entry name" value="CYTC"/>
    <property type="match status" value="2"/>
</dbReference>
<dbReference type="GO" id="GO:0046872">
    <property type="term" value="F:metal ion binding"/>
    <property type="evidence" value="ECO:0007669"/>
    <property type="project" value="UniProtKB-KW"/>
</dbReference>
<dbReference type="OrthoDB" id="9811281at2"/>
<dbReference type="InterPro" id="IPR038414">
    <property type="entry name" value="CcoP_N_sf"/>
</dbReference>
<keyword evidence="13 19" id="KW-0249">Electron transport</keyword>
<feature type="binding site" description="axial binding residue" evidence="20">
    <location>
        <position position="142"/>
    </location>
    <ligand>
        <name>heme c</name>
        <dbReference type="ChEBI" id="CHEBI:61717"/>
        <label>1</label>
    </ligand>
    <ligandPart>
        <name>Fe</name>
        <dbReference type="ChEBI" id="CHEBI:18248"/>
    </ligandPart>
</feature>
<keyword evidence="17 19" id="KW-0406">Ion transport</keyword>
<comment type="similarity">
    <text evidence="3 19">Belongs to the CcoP / FixP family.</text>
</comment>
<feature type="binding site" description="covalent" evidence="21">
    <location>
        <position position="232"/>
    </location>
    <ligand>
        <name>heme c</name>
        <dbReference type="ChEBI" id="CHEBI:61717"/>
        <label>2</label>
    </ligand>
</feature>
<keyword evidence="15 19" id="KW-0560">Oxidoreductase</keyword>
<dbReference type="GO" id="GO:0009055">
    <property type="term" value="F:electron transfer activity"/>
    <property type="evidence" value="ECO:0007669"/>
    <property type="project" value="InterPro"/>
</dbReference>
<dbReference type="NCBIfam" id="TIGR00782">
    <property type="entry name" value="ccoP"/>
    <property type="match status" value="1"/>
</dbReference>
<keyword evidence="8 19" id="KW-0679">Respiratory chain</keyword>
<keyword evidence="7 19" id="KW-0349">Heme</keyword>
<feature type="transmembrane region" description="Helical" evidence="22">
    <location>
        <begin position="58"/>
        <end position="79"/>
    </location>
</feature>
<keyword evidence="12 19" id="KW-0375">Hydrogen ion transport</keyword>
<dbReference type="InterPro" id="IPR032858">
    <property type="entry name" value="CcoP_N"/>
</dbReference>
<dbReference type="GO" id="GO:0020037">
    <property type="term" value="F:heme binding"/>
    <property type="evidence" value="ECO:0007669"/>
    <property type="project" value="InterPro"/>
</dbReference>
<gene>
    <name evidence="24" type="ORF">HY57_06140</name>
</gene>
<keyword evidence="6 19" id="KW-0997">Cell inner membrane</keyword>
<evidence type="ECO:0000313" key="24">
    <source>
        <dbReference type="EMBL" id="AIF46873.1"/>
    </source>
</evidence>
<evidence type="ECO:0000256" key="18">
    <source>
        <dbReference type="ARBA" id="ARBA00023136"/>
    </source>
</evidence>
<evidence type="ECO:0000259" key="23">
    <source>
        <dbReference type="PROSITE" id="PS51007"/>
    </source>
</evidence>
<keyword evidence="11" id="KW-0677">Repeat</keyword>
<dbReference type="PANTHER" id="PTHR33751:SF1">
    <property type="entry name" value="CBB3-TYPE CYTOCHROME C OXIDASE SUBUNIT FIXP"/>
    <property type="match status" value="1"/>
</dbReference>
<dbReference type="EMBL" id="CP008884">
    <property type="protein sequence ID" value="AIF46873.1"/>
    <property type="molecule type" value="Genomic_DNA"/>
</dbReference>
<dbReference type="Pfam" id="PF14715">
    <property type="entry name" value="FixP_N"/>
    <property type="match status" value="1"/>
</dbReference>
<keyword evidence="10 19" id="KW-0479">Metal-binding</keyword>
<dbReference type="Gene3D" id="6.10.280.130">
    <property type="match status" value="1"/>
</dbReference>
<dbReference type="SUPFAM" id="SSF46626">
    <property type="entry name" value="Cytochrome c"/>
    <property type="match status" value="2"/>
</dbReference>
<evidence type="ECO:0000256" key="6">
    <source>
        <dbReference type="ARBA" id="ARBA00022519"/>
    </source>
</evidence>
<evidence type="ECO:0000256" key="20">
    <source>
        <dbReference type="PIRSR" id="PIRSR000006-1"/>
    </source>
</evidence>
<sequence length="311" mass="34253">MTSGWTWYVIAIAVINLIGCVWLLRGNTRRRPSDPKPDETGHVWDGDITEYNKPLPRWWINLFYITIVFSVAYLLWYGVGTFRGFGNWSSQKEWALDEAAEQARLDDTLKLYAGKPIDMLAQDPAAVAIGRTIFINRCAACHGSTGHGATGFPDLTDDIWHWGGTPHRILETIQDGRQAVMPAWRPTLTAEGGASAVDDTIAYVLSLSRPSQPKDEAVERGEKLFATTCVACHGPQGKGNQVVGAPDLTDNYWLYGSSKMSLQKTLNEGRQGVMPAWKPILGDTRTRLVGAYVWTLSPHKDAPPAGAVVAE</sequence>
<feature type="domain" description="Cytochrome c" evidence="23">
    <location>
        <begin position="125"/>
        <end position="208"/>
    </location>
</feature>
<dbReference type="UniPathway" id="UPA00705"/>
<evidence type="ECO:0000256" key="5">
    <source>
        <dbReference type="ARBA" id="ARBA00022475"/>
    </source>
</evidence>
<evidence type="ECO:0000256" key="13">
    <source>
        <dbReference type="ARBA" id="ARBA00022982"/>
    </source>
</evidence>
<evidence type="ECO:0000256" key="14">
    <source>
        <dbReference type="ARBA" id="ARBA00022989"/>
    </source>
</evidence>
<comment type="function">
    <text evidence="19">C-type cytochrome. Part of the cbb3-type cytochrome c oxidase complex.</text>
</comment>
<evidence type="ECO:0000256" key="15">
    <source>
        <dbReference type="ARBA" id="ARBA00023002"/>
    </source>
</evidence>
<keyword evidence="14 22" id="KW-1133">Transmembrane helix</keyword>
<evidence type="ECO:0000256" key="22">
    <source>
        <dbReference type="SAM" id="Phobius"/>
    </source>
</evidence>
<reference evidence="24 25" key="1">
    <citation type="submission" date="2014-07" db="EMBL/GenBank/DDBJ databases">
        <title>Complete Genome Sequence of Dyella japonica Strain A8 Isolated from Malaysian Tropical Soil.</title>
        <authorList>
            <person name="Hui R.K.H."/>
            <person name="Chen J.-W."/>
            <person name="Chan K.-G."/>
            <person name="Leung F.C.C."/>
        </authorList>
    </citation>
    <scope>NUCLEOTIDE SEQUENCE [LARGE SCALE GENOMIC DNA]</scope>
    <source>
        <strain evidence="24 25">A8</strain>
    </source>
</reference>
<dbReference type="AlphaFoldDB" id="A0A075K3X0"/>
<evidence type="ECO:0000256" key="11">
    <source>
        <dbReference type="ARBA" id="ARBA00022737"/>
    </source>
</evidence>
<comment type="subcellular location">
    <subcellularLocation>
        <location evidence="1 19">Cell inner membrane</location>
    </subcellularLocation>
</comment>
<evidence type="ECO:0000256" key="8">
    <source>
        <dbReference type="ARBA" id="ARBA00022660"/>
    </source>
</evidence>
<dbReference type="PATRIC" id="fig|1217721.7.peg.1282"/>
<evidence type="ECO:0000313" key="25">
    <source>
        <dbReference type="Proteomes" id="UP000027987"/>
    </source>
</evidence>
<dbReference type="RefSeq" id="WP_019466290.1">
    <property type="nucleotide sequence ID" value="NZ_ALOY01000171.1"/>
</dbReference>
<proteinExistence type="inferred from homology"/>
<evidence type="ECO:0000256" key="17">
    <source>
        <dbReference type="ARBA" id="ARBA00023065"/>
    </source>
</evidence>
<evidence type="ECO:0000256" key="19">
    <source>
        <dbReference type="PIRNR" id="PIRNR000006"/>
    </source>
</evidence>
<dbReference type="InterPro" id="IPR050597">
    <property type="entry name" value="Cytochrome_c_Oxidase_Subunit"/>
</dbReference>
<feature type="binding site" description="axial binding residue" evidence="20">
    <location>
        <position position="274"/>
    </location>
    <ligand>
        <name>heme c</name>
        <dbReference type="ChEBI" id="CHEBI:61717"/>
        <label>1</label>
    </ligand>
    <ligandPart>
        <name>Fe</name>
        <dbReference type="ChEBI" id="CHEBI:18248"/>
    </ligandPart>
</feature>
<evidence type="ECO:0000256" key="1">
    <source>
        <dbReference type="ARBA" id="ARBA00004533"/>
    </source>
</evidence>
<feature type="binding site" description="covalent" evidence="21">
    <location>
        <position position="141"/>
    </location>
    <ligand>
        <name>heme c</name>
        <dbReference type="ChEBI" id="CHEBI:61717"/>
        <label>1</label>
    </ligand>
</feature>
<keyword evidence="9 22" id="KW-0812">Transmembrane</keyword>
<evidence type="ECO:0000256" key="4">
    <source>
        <dbReference type="ARBA" id="ARBA00022448"/>
    </source>
</evidence>
<keyword evidence="5 19" id="KW-1003">Cell membrane</keyword>
<evidence type="ECO:0000256" key="9">
    <source>
        <dbReference type="ARBA" id="ARBA00022692"/>
    </source>
</evidence>
<dbReference type="PANTHER" id="PTHR33751">
    <property type="entry name" value="CBB3-TYPE CYTOCHROME C OXIDASE SUBUNIT FIXP"/>
    <property type="match status" value="1"/>
</dbReference>
<dbReference type="InterPro" id="IPR004678">
    <property type="entry name" value="Cyt_c_oxidase_cbb3_su3"/>
</dbReference>
<dbReference type="STRING" id="1217721.HY57_06140"/>
<evidence type="ECO:0000256" key="3">
    <source>
        <dbReference type="ARBA" id="ARBA00006113"/>
    </source>
</evidence>